<dbReference type="InterPro" id="IPR005892">
    <property type="entry name" value="Gly-betaine_transp_ATP-bd"/>
</dbReference>
<proteinExistence type="inferred from homology"/>
<dbReference type="FunFam" id="3.40.50.300:FF:000425">
    <property type="entry name" value="Probable ABC transporter, ATP-binding subunit"/>
    <property type="match status" value="1"/>
</dbReference>
<dbReference type="Gene3D" id="3.10.580.10">
    <property type="entry name" value="CBS-domain"/>
    <property type="match status" value="1"/>
</dbReference>
<dbReference type="Pfam" id="PF00571">
    <property type="entry name" value="CBS"/>
    <property type="match status" value="1"/>
</dbReference>
<dbReference type="SUPFAM" id="SSF54631">
    <property type="entry name" value="CBS-domain pair"/>
    <property type="match status" value="1"/>
</dbReference>
<dbReference type="InterPro" id="IPR003439">
    <property type="entry name" value="ABC_transporter-like_ATP-bd"/>
</dbReference>
<comment type="subunit">
    <text evidence="10">The complex is probably composed of two ATP-binding proteins, two transmembrane proteins and a solute-binding protein.</text>
</comment>
<dbReference type="Pfam" id="PF00005">
    <property type="entry name" value="ABC_tran"/>
    <property type="match status" value="1"/>
</dbReference>
<dbReference type="STRING" id="1122204.SAMN05421781_0592"/>
<comment type="subcellular location">
    <subcellularLocation>
        <location evidence="10">Cell inner membrane</location>
        <topology evidence="10">Peripheral membrane protein</topology>
    </subcellularLocation>
</comment>
<dbReference type="PROSITE" id="PS51371">
    <property type="entry name" value="CBS"/>
    <property type="match status" value="1"/>
</dbReference>
<organism evidence="13 14">
    <name type="scientific">Marinococcus luteus</name>
    <dbReference type="NCBI Taxonomy" id="1122204"/>
    <lineage>
        <taxon>Bacteria</taxon>
        <taxon>Bacillati</taxon>
        <taxon>Bacillota</taxon>
        <taxon>Bacilli</taxon>
        <taxon>Bacillales</taxon>
        <taxon>Bacillaceae</taxon>
        <taxon>Marinococcus</taxon>
    </lineage>
</organism>
<dbReference type="SMART" id="SM00382">
    <property type="entry name" value="AAA"/>
    <property type="match status" value="1"/>
</dbReference>
<evidence type="ECO:0000313" key="14">
    <source>
        <dbReference type="Proteomes" id="UP000199488"/>
    </source>
</evidence>
<dbReference type="GO" id="GO:0031460">
    <property type="term" value="P:glycine betaine transport"/>
    <property type="evidence" value="ECO:0007669"/>
    <property type="project" value="InterPro"/>
</dbReference>
<evidence type="ECO:0000256" key="4">
    <source>
        <dbReference type="ARBA" id="ARBA00022741"/>
    </source>
</evidence>
<dbReference type="InterPro" id="IPR027417">
    <property type="entry name" value="P-loop_NTPase"/>
</dbReference>
<dbReference type="PANTHER" id="PTHR43117:SF4">
    <property type="entry name" value="OSMOPROTECTANT IMPORT ATP-BINDING PROTEIN OSMV"/>
    <property type="match status" value="1"/>
</dbReference>
<comment type="similarity">
    <text evidence="1 10">Belongs to the ABC transporter superfamily.</text>
</comment>
<dbReference type="InterPro" id="IPR000644">
    <property type="entry name" value="CBS_dom"/>
</dbReference>
<comment type="catalytic activity">
    <reaction evidence="7">
        <text>a quaternary ammonium(out) + ATP + H2O = a quaternary ammonium(in) + ADP + phosphate + H(+)</text>
        <dbReference type="Rhea" id="RHEA:11036"/>
        <dbReference type="ChEBI" id="CHEBI:15377"/>
        <dbReference type="ChEBI" id="CHEBI:15378"/>
        <dbReference type="ChEBI" id="CHEBI:30616"/>
        <dbReference type="ChEBI" id="CHEBI:35267"/>
        <dbReference type="ChEBI" id="CHEBI:43474"/>
        <dbReference type="ChEBI" id="CHEBI:456216"/>
        <dbReference type="EC" id="7.6.2.9"/>
    </reaction>
</comment>
<dbReference type="EC" id="7.6.2.9" evidence="10"/>
<keyword evidence="6 9" id="KW-0129">CBS domain</keyword>
<keyword evidence="10" id="KW-1003">Cell membrane</keyword>
<dbReference type="NCBIfam" id="TIGR01186">
    <property type="entry name" value="proV"/>
    <property type="match status" value="1"/>
</dbReference>
<feature type="domain" description="CBS" evidence="12">
    <location>
        <begin position="295"/>
        <end position="351"/>
    </location>
</feature>
<keyword evidence="10" id="KW-0472">Membrane</keyword>
<dbReference type="OrthoDB" id="9802264at2"/>
<dbReference type="GO" id="GO:0015418">
    <property type="term" value="F:ABC-type quaternary ammonium compound transporting activity"/>
    <property type="evidence" value="ECO:0007669"/>
    <property type="project" value="UniProtKB-EC"/>
</dbReference>
<dbReference type="GO" id="GO:0005524">
    <property type="term" value="F:ATP binding"/>
    <property type="evidence" value="ECO:0007669"/>
    <property type="project" value="UniProtKB-UniRule"/>
</dbReference>
<evidence type="ECO:0000256" key="3">
    <source>
        <dbReference type="ARBA" id="ARBA00022737"/>
    </source>
</evidence>
<evidence type="ECO:0000259" key="11">
    <source>
        <dbReference type="PROSITE" id="PS50893"/>
    </source>
</evidence>
<dbReference type="GO" id="GO:0016887">
    <property type="term" value="F:ATP hydrolysis activity"/>
    <property type="evidence" value="ECO:0007669"/>
    <property type="project" value="UniProtKB-UniRule"/>
</dbReference>
<dbReference type="Proteomes" id="UP000199488">
    <property type="component" value="Unassembled WGS sequence"/>
</dbReference>
<keyword evidence="5 10" id="KW-0067">ATP-binding</keyword>
<dbReference type="EMBL" id="FNNC01000001">
    <property type="protein sequence ID" value="SDW14321.1"/>
    <property type="molecule type" value="Genomic_DNA"/>
</dbReference>
<keyword evidence="4 10" id="KW-0547">Nucleotide-binding</keyword>
<dbReference type="AlphaFoldDB" id="A0A1H2R4Q1"/>
<evidence type="ECO:0000256" key="1">
    <source>
        <dbReference type="ARBA" id="ARBA00005417"/>
    </source>
</evidence>
<dbReference type="InterPro" id="IPR003593">
    <property type="entry name" value="AAA+_ATPase"/>
</dbReference>
<evidence type="ECO:0000256" key="10">
    <source>
        <dbReference type="RuleBase" id="RU369116"/>
    </source>
</evidence>
<dbReference type="SUPFAM" id="SSF52540">
    <property type="entry name" value="P-loop containing nucleoside triphosphate hydrolases"/>
    <property type="match status" value="1"/>
</dbReference>
<reference evidence="13 14" key="1">
    <citation type="submission" date="2016-10" db="EMBL/GenBank/DDBJ databases">
        <authorList>
            <person name="de Groot N.N."/>
        </authorList>
    </citation>
    <scope>NUCLEOTIDE SEQUENCE [LARGE SCALE GENOMIC DNA]</scope>
    <source>
        <strain evidence="13 14">DSM 23126</strain>
    </source>
</reference>
<dbReference type="PROSITE" id="PS00211">
    <property type="entry name" value="ABC_TRANSPORTER_1"/>
    <property type="match status" value="1"/>
</dbReference>
<evidence type="ECO:0000256" key="9">
    <source>
        <dbReference type="PROSITE-ProRule" id="PRU00703"/>
    </source>
</evidence>
<dbReference type="PANTHER" id="PTHR43117">
    <property type="entry name" value="OSMOPROTECTANT IMPORT ATP-BINDING PROTEIN OSMV"/>
    <property type="match status" value="1"/>
</dbReference>
<dbReference type="Gene3D" id="3.40.50.300">
    <property type="entry name" value="P-loop containing nucleotide triphosphate hydrolases"/>
    <property type="match status" value="1"/>
</dbReference>
<evidence type="ECO:0000313" key="13">
    <source>
        <dbReference type="EMBL" id="SDW14321.1"/>
    </source>
</evidence>
<dbReference type="GO" id="GO:0005886">
    <property type="term" value="C:plasma membrane"/>
    <property type="evidence" value="ECO:0007669"/>
    <property type="project" value="UniProtKB-SubCell"/>
</dbReference>
<keyword evidence="14" id="KW-1185">Reference proteome</keyword>
<evidence type="ECO:0000259" key="12">
    <source>
        <dbReference type="PROSITE" id="PS51371"/>
    </source>
</evidence>
<protein>
    <recommendedName>
        <fullName evidence="10">Quaternary amine transport ATP-binding protein</fullName>
        <ecNumber evidence="10">7.6.2.9</ecNumber>
    </recommendedName>
</protein>
<sequence>MITFTDIAKTFPGTDDPAVQNFNATVEQGEFFVLIGPSGCGKTTTLKMINRLIEPSTGTIRIQDKDIRDWDRHELRWNVGYVLQQIALFPTMTIAENIAVVPEMRRWKKNEIKERVDELLQMVGLDPDTYRNRKPSELSGGQQQRIGVIRALAADPDIILMDEPFSALDPLSREQLQEDIRALQQNIQKTIVFVTHDMDEALALGDRICLMKDGDIVQTGTPRELKNEPANDFVRDFIGDRRDEWDTPVRSVMSGRDSQYIASVHDMPEMPLYPAPLYIFDQNDTFLGRRDGDSIASQKTVISPDHVLYDALKTFNDTDAEALPVLEEGRLVGALSYKDVMQFLQKAKLASAGGDSRA</sequence>
<evidence type="ECO:0000256" key="5">
    <source>
        <dbReference type="ARBA" id="ARBA00022840"/>
    </source>
</evidence>
<keyword evidence="2 10" id="KW-0813">Transport</keyword>
<dbReference type="GO" id="GO:0006865">
    <property type="term" value="P:amino acid transport"/>
    <property type="evidence" value="ECO:0007669"/>
    <property type="project" value="UniProtKB-UniRule"/>
</dbReference>
<evidence type="ECO:0000256" key="2">
    <source>
        <dbReference type="ARBA" id="ARBA00022448"/>
    </source>
</evidence>
<comment type="subunit">
    <text evidence="8">The complex is composed of two ATP-binding proteins (OpuCA), two transmembrane proteins (OpuCB and OpuCD) and a solute-binding protein (OpuCC).</text>
</comment>
<keyword evidence="3" id="KW-0677">Repeat</keyword>
<dbReference type="InterPro" id="IPR017871">
    <property type="entry name" value="ABC_transporter-like_CS"/>
</dbReference>
<accession>A0A1H2R4Q1</accession>
<evidence type="ECO:0000256" key="8">
    <source>
        <dbReference type="ARBA" id="ARBA00063934"/>
    </source>
</evidence>
<dbReference type="PROSITE" id="PS50893">
    <property type="entry name" value="ABC_TRANSPORTER_2"/>
    <property type="match status" value="1"/>
</dbReference>
<gene>
    <name evidence="13" type="ORF">SAMN05421781_0592</name>
</gene>
<evidence type="ECO:0000256" key="6">
    <source>
        <dbReference type="ARBA" id="ARBA00023122"/>
    </source>
</evidence>
<dbReference type="InterPro" id="IPR046342">
    <property type="entry name" value="CBS_dom_sf"/>
</dbReference>
<feature type="domain" description="ABC transporter" evidence="11">
    <location>
        <begin position="2"/>
        <end position="238"/>
    </location>
</feature>
<keyword evidence="10" id="KW-0997">Cell inner membrane</keyword>
<name>A0A1H2R4Q1_9BACI</name>
<dbReference type="RefSeq" id="WP_091610923.1">
    <property type="nucleotide sequence ID" value="NZ_FNNC01000001.1"/>
</dbReference>
<evidence type="ECO:0000256" key="7">
    <source>
        <dbReference type="ARBA" id="ARBA00052482"/>
    </source>
</evidence>